<dbReference type="AlphaFoldDB" id="A0A0K0D5D8"/>
<protein>
    <submittedName>
        <fullName evidence="2">Adaptor protein MecA</fullName>
    </submittedName>
</protein>
<reference evidence="2" key="2">
    <citation type="submission" date="2017-02" db="UniProtKB">
        <authorList>
            <consortium name="WormBaseParasite"/>
        </authorList>
    </citation>
    <scope>IDENTIFICATION</scope>
</reference>
<dbReference type="WBParaSite" id="ACAC_0000528301-mRNA-1">
    <property type="protein sequence ID" value="ACAC_0000528301-mRNA-1"/>
    <property type="gene ID" value="ACAC_0000528301"/>
</dbReference>
<evidence type="ECO:0000313" key="2">
    <source>
        <dbReference type="WBParaSite" id="ACAC_0000528301-mRNA-1"/>
    </source>
</evidence>
<reference evidence="1" key="1">
    <citation type="submission" date="2012-09" db="EMBL/GenBank/DDBJ databases">
        <authorList>
            <person name="Martin A.A."/>
        </authorList>
    </citation>
    <scope>NUCLEOTIDE SEQUENCE</scope>
</reference>
<sequence length="197" mass="22821">MMMKYFRRQVINILQELCFQSFEASKMKLAQFRETMSHMASMLPGNMISDRNIALALEKKSALLKDFMHPAALGLDMIAYSVSIPTKLVTVDFIPDWISNEFNSLLRSLEDCSGVTSISMKSEKRYILYRVSEMNVERETPHTRFGLLKYLHVDIRSKMTAVAFFEEEFYKQFAERQVSRLLDIIANQMSSGILFIS</sequence>
<dbReference type="Proteomes" id="UP000035642">
    <property type="component" value="Unassembled WGS sequence"/>
</dbReference>
<name>A0A0K0D5D8_ANGCA</name>
<evidence type="ECO:0000313" key="1">
    <source>
        <dbReference type="Proteomes" id="UP000035642"/>
    </source>
</evidence>
<accession>A0A0K0D5D8</accession>
<keyword evidence="1" id="KW-1185">Reference proteome</keyword>
<proteinExistence type="predicted"/>
<organism evidence="1 2">
    <name type="scientific">Angiostrongylus cantonensis</name>
    <name type="common">Rat lungworm</name>
    <dbReference type="NCBI Taxonomy" id="6313"/>
    <lineage>
        <taxon>Eukaryota</taxon>
        <taxon>Metazoa</taxon>
        <taxon>Ecdysozoa</taxon>
        <taxon>Nematoda</taxon>
        <taxon>Chromadorea</taxon>
        <taxon>Rhabditida</taxon>
        <taxon>Rhabditina</taxon>
        <taxon>Rhabditomorpha</taxon>
        <taxon>Strongyloidea</taxon>
        <taxon>Metastrongylidae</taxon>
        <taxon>Angiostrongylus</taxon>
    </lineage>
</organism>